<dbReference type="NCBIfam" id="NF047719">
    <property type="entry name" value="SCO6745_fam_HTH"/>
    <property type="match status" value="1"/>
</dbReference>
<evidence type="ECO:0000313" key="3">
    <source>
        <dbReference type="EMBL" id="CAB4910917.1"/>
    </source>
</evidence>
<sequence length="244" mass="25499">MDSINCVRAVQQPVNKLGSAFMMDGGTFARAPELGLEPGLGFYVIGRFGTLGRVHHDVVASSAAFFSPAAVAGYWDDALEKAEPLAAAALFLECAQAWGRTHLASVDGLDQLNELATKAVDAAAPTAASLFAGIRALPRAADAPALTVQLSFALRELRMARHVVAVLAEGLSPLEAILSGGGGEGNAKLFGWEAPFPEPGAFVARRREAEQHTDELHASDFAVLTDGERADLAAGFARVFAALS</sequence>
<dbReference type="AlphaFoldDB" id="A0A6J7GR23"/>
<proteinExistence type="predicted"/>
<dbReference type="InterPro" id="IPR054058">
    <property type="entry name" value="HTH_67"/>
</dbReference>
<accession>A0A6J7GR23</accession>
<dbReference type="EMBL" id="CAFABA010000021">
    <property type="protein sequence ID" value="CAB4821939.1"/>
    <property type="molecule type" value="Genomic_DNA"/>
</dbReference>
<dbReference type="EMBL" id="CAFBOS010000051">
    <property type="protein sequence ID" value="CAB4991803.1"/>
    <property type="molecule type" value="Genomic_DNA"/>
</dbReference>
<name>A0A6J7GR23_9ZZZZ</name>
<reference evidence="3" key="1">
    <citation type="submission" date="2020-05" db="EMBL/GenBank/DDBJ databases">
        <authorList>
            <person name="Chiriac C."/>
            <person name="Salcher M."/>
            <person name="Ghai R."/>
            <person name="Kavagutti S V."/>
        </authorList>
    </citation>
    <scope>NUCLEOTIDE SEQUENCE</scope>
</reference>
<protein>
    <submittedName>
        <fullName evidence="3">Unannotated protein</fullName>
    </submittedName>
</protein>
<evidence type="ECO:0000313" key="2">
    <source>
        <dbReference type="EMBL" id="CAB4821939.1"/>
    </source>
</evidence>
<dbReference type="EMBL" id="CAEZYR010000053">
    <property type="protein sequence ID" value="CAB4746978.1"/>
    <property type="molecule type" value="Genomic_DNA"/>
</dbReference>
<organism evidence="3">
    <name type="scientific">freshwater metagenome</name>
    <dbReference type="NCBI Taxonomy" id="449393"/>
    <lineage>
        <taxon>unclassified sequences</taxon>
        <taxon>metagenomes</taxon>
        <taxon>ecological metagenomes</taxon>
    </lineage>
</organism>
<evidence type="ECO:0000313" key="4">
    <source>
        <dbReference type="EMBL" id="CAB4991803.1"/>
    </source>
</evidence>
<evidence type="ECO:0000313" key="1">
    <source>
        <dbReference type="EMBL" id="CAB4746978.1"/>
    </source>
</evidence>
<dbReference type="EMBL" id="CAFBMH010000051">
    <property type="protein sequence ID" value="CAB4910917.1"/>
    <property type="molecule type" value="Genomic_DNA"/>
</dbReference>
<dbReference type="Pfam" id="PF21863">
    <property type="entry name" value="HTH_67"/>
    <property type="match status" value="1"/>
</dbReference>
<gene>
    <name evidence="1" type="ORF">UFOPK2754_01571</name>
    <name evidence="2" type="ORF">UFOPK3139_00761</name>
    <name evidence="3" type="ORF">UFOPK3543_01499</name>
    <name evidence="4" type="ORF">UFOPK3967_01053</name>
</gene>